<dbReference type="InterPro" id="IPR003661">
    <property type="entry name" value="HisK_dim/P_dom"/>
</dbReference>
<keyword evidence="10 13" id="KW-1133">Transmembrane helix</keyword>
<feature type="transmembrane region" description="Helical" evidence="13">
    <location>
        <begin position="334"/>
        <end position="359"/>
    </location>
</feature>
<dbReference type="GO" id="GO:0000155">
    <property type="term" value="F:phosphorelay sensor kinase activity"/>
    <property type="evidence" value="ECO:0007669"/>
    <property type="project" value="InterPro"/>
</dbReference>
<dbReference type="PANTHER" id="PTHR11730:SF6">
    <property type="entry name" value="AMMONIUM TRANSPORTER"/>
    <property type="match status" value="1"/>
</dbReference>
<dbReference type="CDD" id="cd06225">
    <property type="entry name" value="HAMP"/>
    <property type="match status" value="1"/>
</dbReference>
<evidence type="ECO:0000259" key="14">
    <source>
        <dbReference type="PROSITE" id="PS50109"/>
    </source>
</evidence>
<dbReference type="InterPro" id="IPR005467">
    <property type="entry name" value="His_kinase_dom"/>
</dbReference>
<dbReference type="EMBL" id="JAKRRX010000086">
    <property type="protein sequence ID" value="MCW8335005.1"/>
    <property type="molecule type" value="Genomic_DNA"/>
</dbReference>
<dbReference type="GO" id="GO:0097272">
    <property type="term" value="P:ammonium homeostasis"/>
    <property type="evidence" value="ECO:0007669"/>
    <property type="project" value="TreeGrafter"/>
</dbReference>
<evidence type="ECO:0000256" key="9">
    <source>
        <dbReference type="ARBA" id="ARBA00022777"/>
    </source>
</evidence>
<evidence type="ECO:0000256" key="8">
    <source>
        <dbReference type="ARBA" id="ARBA00022692"/>
    </source>
</evidence>
<evidence type="ECO:0000313" key="17">
    <source>
        <dbReference type="Proteomes" id="UP001155586"/>
    </source>
</evidence>
<dbReference type="GO" id="GO:0016020">
    <property type="term" value="C:membrane"/>
    <property type="evidence" value="ECO:0007669"/>
    <property type="project" value="UniProtKB-SubCell"/>
</dbReference>
<feature type="transmembrane region" description="Helical" evidence="13">
    <location>
        <begin position="248"/>
        <end position="268"/>
    </location>
</feature>
<dbReference type="InterPro" id="IPR003660">
    <property type="entry name" value="HAMP_dom"/>
</dbReference>
<dbReference type="Pfam" id="PF00909">
    <property type="entry name" value="Ammonium_transp"/>
    <property type="match status" value="1"/>
</dbReference>
<evidence type="ECO:0000256" key="5">
    <source>
        <dbReference type="ARBA" id="ARBA00022448"/>
    </source>
</evidence>
<keyword evidence="8 13" id="KW-0812">Transmembrane</keyword>
<comment type="catalytic activity">
    <reaction evidence="1">
        <text>ATP + protein L-histidine = ADP + protein N-phospho-L-histidine.</text>
        <dbReference type="EC" id="2.7.13.3"/>
    </reaction>
</comment>
<gene>
    <name evidence="16" type="ORF">MD483_14385</name>
</gene>
<feature type="transmembrane region" description="Helical" evidence="13">
    <location>
        <begin position="85"/>
        <end position="105"/>
    </location>
</feature>
<dbReference type="PRINTS" id="PR00344">
    <property type="entry name" value="BCTRLSENSOR"/>
</dbReference>
<dbReference type="Gene3D" id="1.10.3430.10">
    <property type="entry name" value="Ammonium transporter AmtB like domains"/>
    <property type="match status" value="1"/>
</dbReference>
<evidence type="ECO:0000256" key="4">
    <source>
        <dbReference type="ARBA" id="ARBA00012438"/>
    </source>
</evidence>
<evidence type="ECO:0000256" key="1">
    <source>
        <dbReference type="ARBA" id="ARBA00000085"/>
    </source>
</evidence>
<feature type="transmembrane region" description="Helical" evidence="13">
    <location>
        <begin position="152"/>
        <end position="173"/>
    </location>
</feature>
<comment type="similarity">
    <text evidence="3">Belongs to the ammonia transporter channel (TC 1.A.11.2) family.</text>
</comment>
<evidence type="ECO:0000256" key="12">
    <source>
        <dbReference type="ARBA" id="ARBA00023177"/>
    </source>
</evidence>
<reference evidence="16" key="1">
    <citation type="submission" date="2022-02" db="EMBL/GenBank/DDBJ databases">
        <title>Vibrio sp. nov., a new bacterium isolated from Bohai sea, China.</title>
        <authorList>
            <person name="Yuan Y."/>
        </authorList>
    </citation>
    <scope>NUCLEOTIDE SEQUENCE</scope>
    <source>
        <strain evidence="16">DBSS07</strain>
    </source>
</reference>
<feature type="transmembrane region" description="Helical" evidence="13">
    <location>
        <begin position="304"/>
        <end position="322"/>
    </location>
</feature>
<keyword evidence="16" id="KW-0547">Nucleotide-binding</keyword>
<evidence type="ECO:0000256" key="7">
    <source>
        <dbReference type="ARBA" id="ARBA00022679"/>
    </source>
</evidence>
<evidence type="ECO:0000256" key="11">
    <source>
        <dbReference type="ARBA" id="ARBA00023136"/>
    </source>
</evidence>
<sequence length="762" mass="83409">MSEMDPITLLWLLLCSALAFLMQAGFTLIETGSIRAKNSVNVAMKNLADFVVVSFVFVFWGFHLTGGESLFSFEHWPINPDSAPVLLFNIMFVTTAATIVSGCVAERMSFKGYVIVAFFVGALSYPVIAYYGWNPHSWFVLNHFTDFAGSTIVHVTGGIIGLIGTCIIGPRYLRFHQGKNALAFPSYNLTLVTLGVFFLLFAWMGFNGGSLYQFNSSISSILLYTLLAGATAGVVALLLVLNKKHIPITYVMNSILGGLVAVTASVHLVSIYDVLVLGALGAFTVLLGDKWLIKKEIDDPVGAVPVHLFCGVLGTMYAGFVASRTTGEPLFHMLLIQLLGVLLVLAWAGLTGFLIFTLLKRKGLHRVTENDEKVGLNISEHGVTMSWFEAVKTIEKISAQGDYTRRVPVEIGTEAGDVATSFNHLLDELEKNIEVLHDISQGNLREVEITPHSDKDVLANSLVTMVDSLRSILDEVEDQISSKTLQLESNQSSLMELIEKFKHTQTQLMETKKMAALSGMLVGMAHELNTPLGITVTAASLLHERSQVLKERFNDHTISVEDMAEFFSVSTQCLEMINDNLYRSSDLVSQFKAVDQEMSPEEPKVVVLNEILNDIYIHLNEKLTANGVEFTIDCDKEVLAHVPPLSLRCAVEELVNNSVKHAFPGEPAGNKHITVSVVSLGELIQLTVEDNGRGINGEHIEQIFQPFFTTLRANGGVGLGLYMVYNICTKKFNGSISVESEPAAGARFIISMPAASAREATA</sequence>
<dbReference type="Proteomes" id="UP001155586">
    <property type="component" value="Unassembled WGS sequence"/>
</dbReference>
<dbReference type="InterPro" id="IPR036890">
    <property type="entry name" value="HATPase_C_sf"/>
</dbReference>
<keyword evidence="7" id="KW-0808">Transferase</keyword>
<feature type="domain" description="HAMP" evidence="15">
    <location>
        <begin position="389"/>
        <end position="434"/>
    </location>
</feature>
<keyword evidence="16" id="KW-0067">ATP-binding</keyword>
<dbReference type="PROSITE" id="PS50109">
    <property type="entry name" value="HIS_KIN"/>
    <property type="match status" value="1"/>
</dbReference>
<dbReference type="AlphaFoldDB" id="A0A9X3HSH6"/>
<dbReference type="PROSITE" id="PS50885">
    <property type="entry name" value="HAMP"/>
    <property type="match status" value="1"/>
</dbReference>
<protein>
    <recommendedName>
        <fullName evidence="4">histidine kinase</fullName>
        <ecNumber evidence="4">2.7.13.3</ecNumber>
    </recommendedName>
</protein>
<dbReference type="InterPro" id="IPR004358">
    <property type="entry name" value="Sig_transdc_His_kin-like_C"/>
</dbReference>
<proteinExistence type="inferred from homology"/>
<evidence type="ECO:0000256" key="6">
    <source>
        <dbReference type="ARBA" id="ARBA00022553"/>
    </source>
</evidence>
<feature type="transmembrane region" description="Helical" evidence="13">
    <location>
        <begin position="47"/>
        <end position="65"/>
    </location>
</feature>
<organism evidence="16 17">
    <name type="scientific">Vibrio paucivorans</name>
    <dbReference type="NCBI Taxonomy" id="2829489"/>
    <lineage>
        <taxon>Bacteria</taxon>
        <taxon>Pseudomonadati</taxon>
        <taxon>Pseudomonadota</taxon>
        <taxon>Gammaproteobacteria</taxon>
        <taxon>Vibrionales</taxon>
        <taxon>Vibrionaceae</taxon>
        <taxon>Vibrio</taxon>
    </lineage>
</organism>
<feature type="transmembrane region" description="Helical" evidence="13">
    <location>
        <begin position="6"/>
        <end position="26"/>
    </location>
</feature>
<evidence type="ECO:0000256" key="13">
    <source>
        <dbReference type="SAM" id="Phobius"/>
    </source>
</evidence>
<dbReference type="SUPFAM" id="SSF47384">
    <property type="entry name" value="Homodimeric domain of signal transducing histidine kinase"/>
    <property type="match status" value="1"/>
</dbReference>
<dbReference type="Gene3D" id="1.10.287.130">
    <property type="match status" value="1"/>
</dbReference>
<evidence type="ECO:0000256" key="3">
    <source>
        <dbReference type="ARBA" id="ARBA00005887"/>
    </source>
</evidence>
<feature type="transmembrane region" description="Helical" evidence="13">
    <location>
        <begin position="185"/>
        <end position="206"/>
    </location>
</feature>
<dbReference type="InterPro" id="IPR036097">
    <property type="entry name" value="HisK_dim/P_sf"/>
</dbReference>
<keyword evidence="17" id="KW-1185">Reference proteome</keyword>
<dbReference type="SUPFAM" id="SSF55874">
    <property type="entry name" value="ATPase domain of HSP90 chaperone/DNA topoisomerase II/histidine kinase"/>
    <property type="match status" value="1"/>
</dbReference>
<dbReference type="CDD" id="cd00082">
    <property type="entry name" value="HisKA"/>
    <property type="match status" value="1"/>
</dbReference>
<comment type="caution">
    <text evidence="16">The sequence shown here is derived from an EMBL/GenBank/DDBJ whole genome shotgun (WGS) entry which is preliminary data.</text>
</comment>
<feature type="transmembrane region" description="Helical" evidence="13">
    <location>
        <begin position="218"/>
        <end position="241"/>
    </location>
</feature>
<dbReference type="GO" id="GO:0008519">
    <property type="term" value="F:ammonium channel activity"/>
    <property type="evidence" value="ECO:0007669"/>
    <property type="project" value="InterPro"/>
</dbReference>
<evidence type="ECO:0000313" key="16">
    <source>
        <dbReference type="EMBL" id="MCW8335005.1"/>
    </source>
</evidence>
<keyword evidence="5" id="KW-0813">Transport</keyword>
<dbReference type="SMART" id="SM00304">
    <property type="entry name" value="HAMP"/>
    <property type="match status" value="1"/>
</dbReference>
<dbReference type="GO" id="GO:0005524">
    <property type="term" value="F:ATP binding"/>
    <property type="evidence" value="ECO:0007669"/>
    <property type="project" value="UniProtKB-KW"/>
</dbReference>
<dbReference type="SUPFAM" id="SSF111352">
    <property type="entry name" value="Ammonium transporter"/>
    <property type="match status" value="1"/>
</dbReference>
<dbReference type="InterPro" id="IPR003594">
    <property type="entry name" value="HATPase_dom"/>
</dbReference>
<feature type="domain" description="Histidine kinase" evidence="14">
    <location>
        <begin position="523"/>
        <end position="756"/>
    </location>
</feature>
<dbReference type="RefSeq" id="WP_265688288.1">
    <property type="nucleotide sequence ID" value="NZ_JAKRRX010000086.1"/>
</dbReference>
<dbReference type="InterPro" id="IPR029020">
    <property type="entry name" value="Ammonium/urea_transptr"/>
</dbReference>
<feature type="transmembrane region" description="Helical" evidence="13">
    <location>
        <begin position="112"/>
        <end position="132"/>
    </location>
</feature>
<dbReference type="InterPro" id="IPR024041">
    <property type="entry name" value="NH4_transpt_AmtB-like_dom"/>
</dbReference>
<evidence type="ECO:0000256" key="10">
    <source>
        <dbReference type="ARBA" id="ARBA00022989"/>
    </source>
</evidence>
<dbReference type="PANTHER" id="PTHR11730">
    <property type="entry name" value="AMMONIUM TRANSPORTER"/>
    <property type="match status" value="1"/>
</dbReference>
<dbReference type="Gene3D" id="3.30.565.10">
    <property type="entry name" value="Histidine kinase-like ATPase, C-terminal domain"/>
    <property type="match status" value="1"/>
</dbReference>
<evidence type="ECO:0000259" key="15">
    <source>
        <dbReference type="PROSITE" id="PS50885"/>
    </source>
</evidence>
<accession>A0A9X3HSH6</accession>
<comment type="subcellular location">
    <subcellularLocation>
        <location evidence="2">Membrane</location>
        <topology evidence="2">Multi-pass membrane protein</topology>
    </subcellularLocation>
</comment>
<keyword evidence="12" id="KW-0924">Ammonia transport</keyword>
<keyword evidence="9" id="KW-0418">Kinase</keyword>
<evidence type="ECO:0000256" key="2">
    <source>
        <dbReference type="ARBA" id="ARBA00004141"/>
    </source>
</evidence>
<keyword evidence="11 13" id="KW-0472">Membrane</keyword>
<dbReference type="Pfam" id="PF02518">
    <property type="entry name" value="HATPase_c"/>
    <property type="match status" value="1"/>
</dbReference>
<name>A0A9X3HSH6_9VIBR</name>
<dbReference type="EC" id="2.7.13.3" evidence="4"/>
<keyword evidence="6" id="KW-0597">Phosphoprotein</keyword>
<dbReference type="SMART" id="SM00387">
    <property type="entry name" value="HATPase_c"/>
    <property type="match status" value="1"/>
</dbReference>